<feature type="compositionally biased region" description="Low complexity" evidence="1">
    <location>
        <begin position="1645"/>
        <end position="1654"/>
    </location>
</feature>
<organism evidence="3 4">
    <name type="scientific">Volvox africanus</name>
    <dbReference type="NCBI Taxonomy" id="51714"/>
    <lineage>
        <taxon>Eukaryota</taxon>
        <taxon>Viridiplantae</taxon>
        <taxon>Chlorophyta</taxon>
        <taxon>core chlorophytes</taxon>
        <taxon>Chlorophyceae</taxon>
        <taxon>CS clade</taxon>
        <taxon>Chlamydomonadales</taxon>
        <taxon>Volvocaceae</taxon>
        <taxon>Volvox</taxon>
    </lineage>
</organism>
<feature type="region of interest" description="Disordered" evidence="1">
    <location>
        <begin position="240"/>
        <end position="268"/>
    </location>
</feature>
<feature type="region of interest" description="Disordered" evidence="1">
    <location>
        <begin position="907"/>
        <end position="956"/>
    </location>
</feature>
<feature type="compositionally biased region" description="Polar residues" evidence="1">
    <location>
        <begin position="1036"/>
        <end position="1051"/>
    </location>
</feature>
<keyword evidence="2" id="KW-0812">Transmembrane</keyword>
<sequence length="1760" mass="183872">MRASFAVRGPGEQPEAPRGLLGFLAKSQSNHIAERTYSTYVPSSESEDDGDQERFRYPGMPREPKPIKLTDPYPGGKLAGSRAATEQAPEVQPLEHDGSTTVLFIKAGSEHRALLYLMQKVNRYFALDDMLPEVSPHIAAYHYLLLAPPKDGPVDGDAATSFRSSTLFLLSGMVLRRLKVMAKDPMTLGLLDSTVLQRRLPMRKLGIKFAGGLEGASGPASGSSGGGSQFARKASFASRLGPEASGGSESESGRHDSKRWASNRRPRRNGPPELIPVAIYSHPLYLDTAASIIRNFNRTGLIVTPYLYSTVVGAAAVCTIQGWWRSHLIRGMSNFGALLKMSRAARTIQRAWRTFMLRTRLHMLSTVRRLTAMVGSLLLGANLALTVGHCMALRERAGRPRPAPLFPEQRLRFAFDRGGGLMLVEPERMMPKPLRDGNWIPGLPPAPAPRSLPEWCGVPLPLCGERAAVSVHGCREVLGLESILQLLTRDTVWRDNAGLELSRTTLPDTNAVDPGATAATVAGGGTADDVVLAIITFPSVHEAAVRAAMLTVYTWDPRRRTGVNLVPLHQTAAARGVQAQAAVAQAINTIAASAGHLVSTAPPLESEQQVVTPPGPAGMGSGSSAMYTSTASLAWRHAPPGGRERHRAGGAANVSTPSLELRSPIRALGGSPFASGGASPTHTGGPSGASSFSHAMSGSHHSLARSHSHSHSQVHSHGSSPTRTISPVRPRVGGGSGGVPVPCSPGSPRRAQHSPPHPGPGTRTPSPLRRQGAPPLPPVSMRPGTVPVFSTTKFRDLDPAATGTAAAATADAAGVGGPGGSSSVQLPALPQLQLQTHGGGGQLRPRTTPAPKREGDISPVMSLCGGEPSLAGMAGLAARSSGGLYGTQPGAPLPLDNVPLSSLARALSPPSTYRQSASRASHTNPVVGGDAAAAGPDSRRGTDSTGFLPGQDVPYSAAYQGYDMPDSERHDKGGGGIAGSTGAVSAAGGFVGAGGRTAAGLVGKRTSGPGQEGEAQAAAAAMEAADDEAITALDSIPSTSATPTRQLQTAYSPRPSATLGEEARGREGPRHRGLVEAKDEAEGAALEPPFAGEEPDQEDPYARMTVLQRHQAVGLYNDMLLLPVPRHRPGAEVESGLEAAGYQQGGDFGALEASYYDALPQQQSSGTCLQCSDPHQLHGLSPGVGAPGTGEPSVENPELVVGPMTVDYAYPPSMVAELAETLGNQGRNERHFADSSVRIGKLISAEEAFARHRQLMSTLMLTQVIGRQTAVGHVQAPNYTPLSVRAMNQIVSEMRRVYRGEAAELVANMREQHKEAIAAVKQEMAAVARLVASTSCMQAAVVDSELARAEEDRGRAVRARATRAHLRTLRRERAMQDRAFAAAFGRQVAGAGKQVVKSEIRARDAVMAEVTASQGAMRRQLNHLTQEHITMASAEMAASNRVRASMVRAEGWTAQVASHYHLLEQWQADLVALRRDDNYARMRRIGPAGGVWGASRPRELLRAPLPMTNVVSAAVATVPAATSGCGATLGGTGGAIVAAPATGAWRSQSAGDARHNALATFTPPGSGGSADAEGLFSVLPSGVTRVSFSSVWPPFDGDHGSLAASSAPPSALPSRQARQRGSLLPLPQPLPEGYVPGGATGGGAAAATPSTPATIAPPPLIEDSEAATTVSSTSNVEVELAQATEAVTSTMLRPGSKAAALAALAAANGLRQRGSPPRGLVEGPDGRMVDFLPEAYSVQPFGNRQGNNPPRPVGMVVSRY</sequence>
<feature type="compositionally biased region" description="Low complexity" evidence="1">
    <location>
        <begin position="739"/>
        <end position="749"/>
    </location>
</feature>
<evidence type="ECO:0000256" key="1">
    <source>
        <dbReference type="SAM" id="MobiDB-lite"/>
    </source>
</evidence>
<feature type="compositionally biased region" description="Basic residues" evidence="1">
    <location>
        <begin position="702"/>
        <end position="714"/>
    </location>
</feature>
<feature type="transmembrane region" description="Helical" evidence="2">
    <location>
        <begin position="370"/>
        <end position="389"/>
    </location>
</feature>
<feature type="region of interest" description="Disordered" evidence="1">
    <location>
        <begin position="1600"/>
        <end position="1659"/>
    </location>
</feature>
<feature type="compositionally biased region" description="Low complexity" evidence="1">
    <location>
        <begin position="669"/>
        <end position="680"/>
    </location>
</feature>
<feature type="compositionally biased region" description="Gly residues" evidence="1">
    <location>
        <begin position="1635"/>
        <end position="1644"/>
    </location>
</feature>
<feature type="compositionally biased region" description="Basic and acidic residues" evidence="1">
    <location>
        <begin position="52"/>
        <end position="68"/>
    </location>
</feature>
<feature type="compositionally biased region" description="Low complexity" evidence="1">
    <location>
        <begin position="241"/>
        <end position="250"/>
    </location>
</feature>
<feature type="compositionally biased region" description="Low complexity" evidence="1">
    <location>
        <begin position="1601"/>
        <end position="1614"/>
    </location>
</feature>
<feature type="region of interest" description="Disordered" evidence="1">
    <location>
        <begin position="834"/>
        <end position="856"/>
    </location>
</feature>
<gene>
    <name evidence="3" type="ORF">VaNZ11_003986</name>
</gene>
<keyword evidence="2" id="KW-0472">Membrane</keyword>
<reference evidence="3 4" key="1">
    <citation type="journal article" date="2023" name="IScience">
        <title>Expanded male sex-determining region conserved during the evolution of homothallism in the green alga Volvox.</title>
        <authorList>
            <person name="Yamamoto K."/>
            <person name="Matsuzaki R."/>
            <person name="Mahakham W."/>
            <person name="Heman W."/>
            <person name="Sekimoto H."/>
            <person name="Kawachi M."/>
            <person name="Minakuchi Y."/>
            <person name="Toyoda A."/>
            <person name="Nozaki H."/>
        </authorList>
    </citation>
    <scope>NUCLEOTIDE SEQUENCE [LARGE SCALE GENOMIC DNA]</scope>
    <source>
        <strain evidence="3 4">NIES-4468</strain>
    </source>
</reference>
<feature type="compositionally biased region" description="Low complexity" evidence="1">
    <location>
        <begin position="925"/>
        <end position="936"/>
    </location>
</feature>
<keyword evidence="2" id="KW-1133">Transmembrane helix</keyword>
<evidence type="ECO:0000256" key="2">
    <source>
        <dbReference type="SAM" id="Phobius"/>
    </source>
</evidence>
<feature type="region of interest" description="Disordered" evidence="1">
    <location>
        <begin position="1035"/>
        <end position="1098"/>
    </location>
</feature>
<evidence type="ECO:0000313" key="3">
    <source>
        <dbReference type="EMBL" id="GLI61573.1"/>
    </source>
</evidence>
<feature type="compositionally biased region" description="Low complexity" evidence="1">
    <location>
        <begin position="1012"/>
        <end position="1023"/>
    </location>
</feature>
<comment type="caution">
    <text evidence="3">The sequence shown here is derived from an EMBL/GenBank/DDBJ whole genome shotgun (WGS) entry which is preliminary data.</text>
</comment>
<dbReference type="Gene3D" id="1.20.5.190">
    <property type="match status" value="1"/>
</dbReference>
<feature type="region of interest" description="Disordered" evidence="1">
    <location>
        <begin position="636"/>
        <end position="789"/>
    </location>
</feature>
<dbReference type="EMBL" id="BSDZ01000010">
    <property type="protein sequence ID" value="GLI61573.1"/>
    <property type="molecule type" value="Genomic_DNA"/>
</dbReference>
<name>A0ABQ5RWJ2_9CHLO</name>
<keyword evidence="4" id="KW-1185">Reference proteome</keyword>
<dbReference type="Proteomes" id="UP001165090">
    <property type="component" value="Unassembled WGS sequence"/>
</dbReference>
<feature type="compositionally biased region" description="Low complexity" evidence="1">
    <location>
        <begin position="715"/>
        <end position="731"/>
    </location>
</feature>
<feature type="compositionally biased region" description="Polar residues" evidence="1">
    <location>
        <begin position="912"/>
        <end position="924"/>
    </location>
</feature>
<feature type="compositionally biased region" description="Polar residues" evidence="1">
    <location>
        <begin position="35"/>
        <end position="44"/>
    </location>
</feature>
<accession>A0ABQ5RWJ2</accession>
<proteinExistence type="predicted"/>
<feature type="region of interest" description="Disordered" evidence="1">
    <location>
        <begin position="1002"/>
        <end position="1023"/>
    </location>
</feature>
<evidence type="ECO:0000313" key="4">
    <source>
        <dbReference type="Proteomes" id="UP001165090"/>
    </source>
</evidence>
<feature type="region of interest" description="Disordered" evidence="1">
    <location>
        <begin position="35"/>
        <end position="91"/>
    </location>
</feature>
<protein>
    <submittedName>
        <fullName evidence="3">Uncharacterized protein</fullName>
    </submittedName>
</protein>
<feature type="compositionally biased region" description="Polar residues" evidence="1">
    <location>
        <begin position="681"/>
        <end position="696"/>
    </location>
</feature>
<dbReference type="CDD" id="cd23767">
    <property type="entry name" value="IQCD"/>
    <property type="match status" value="1"/>
</dbReference>
<feature type="transmembrane region" description="Helical" evidence="2">
    <location>
        <begin position="306"/>
        <end position="324"/>
    </location>
</feature>
<feature type="compositionally biased region" description="Basic and acidic residues" evidence="1">
    <location>
        <begin position="1061"/>
        <end position="1081"/>
    </location>
</feature>